<proteinExistence type="predicted"/>
<feature type="region of interest" description="Disordered" evidence="1">
    <location>
        <begin position="1"/>
        <end position="32"/>
    </location>
</feature>
<gene>
    <name evidence="2" type="ORF">ARD30_15270</name>
</gene>
<feature type="compositionally biased region" description="Basic and acidic residues" evidence="1">
    <location>
        <begin position="17"/>
        <end position="28"/>
    </location>
</feature>
<protein>
    <submittedName>
        <fullName evidence="2">Uncharacterized protein</fullName>
    </submittedName>
</protein>
<name>A0A0Q3PK01_9HYPH</name>
<dbReference type="AlphaFoldDB" id="A0A0Q3PK01"/>
<evidence type="ECO:0000313" key="3">
    <source>
        <dbReference type="Proteomes" id="UP000051562"/>
    </source>
</evidence>
<sequence length="77" mass="8679">MASLAASSSRDITTMKTRVERDSDERASEPATDIEIETEADALRAERRVDALRAGSRSEDEEDELKSLERALVRWRA</sequence>
<reference evidence="2 3" key="1">
    <citation type="submission" date="2015-10" db="EMBL/GenBank/DDBJ databases">
        <title>Draft genome of Bosea thiooxidans.</title>
        <authorList>
            <person name="Wang X."/>
        </authorList>
    </citation>
    <scope>NUCLEOTIDE SEQUENCE [LARGE SCALE GENOMIC DNA]</scope>
    <source>
        <strain evidence="2 3">CGMCC 9174</strain>
    </source>
</reference>
<evidence type="ECO:0000256" key="1">
    <source>
        <dbReference type="SAM" id="MobiDB-lite"/>
    </source>
</evidence>
<organism evidence="2 3">
    <name type="scientific">Bosea thiooxidans</name>
    <dbReference type="NCBI Taxonomy" id="53254"/>
    <lineage>
        <taxon>Bacteria</taxon>
        <taxon>Pseudomonadati</taxon>
        <taxon>Pseudomonadota</taxon>
        <taxon>Alphaproteobacteria</taxon>
        <taxon>Hyphomicrobiales</taxon>
        <taxon>Boseaceae</taxon>
        <taxon>Bosea</taxon>
    </lineage>
</organism>
<feature type="compositionally biased region" description="Polar residues" evidence="1">
    <location>
        <begin position="1"/>
        <end position="16"/>
    </location>
</feature>
<accession>A0A0Q3PK01</accession>
<keyword evidence="3" id="KW-1185">Reference proteome</keyword>
<dbReference type="EMBL" id="LMAR01000043">
    <property type="protein sequence ID" value="KQK30062.1"/>
    <property type="molecule type" value="Genomic_DNA"/>
</dbReference>
<evidence type="ECO:0000313" key="2">
    <source>
        <dbReference type="EMBL" id="KQK30062.1"/>
    </source>
</evidence>
<comment type="caution">
    <text evidence="2">The sequence shown here is derived from an EMBL/GenBank/DDBJ whole genome shotgun (WGS) entry which is preliminary data.</text>
</comment>
<dbReference type="Proteomes" id="UP000051562">
    <property type="component" value="Unassembled WGS sequence"/>
</dbReference>